<protein>
    <submittedName>
        <fullName evidence="1">Uncharacterized protein</fullName>
    </submittedName>
</protein>
<sequence length="198" mass="22802">MITLTAYHGTSQKNAARILQEGFLHEWHQKETEDGLERYPNDLGNGVYGYVESGLDENVRYLQSARENAFAFARGIRKVELKNIRILKLEIKVHEEKVSNLNDLNTRNEVVALYRKRMVHALAEGKLKYVASKHSRRNQIDGVVLEYLFKRHLLAQPDIVLIDSHTRFDGTLSNISNGNEVAVRNMKVITNIQEMEEI</sequence>
<keyword evidence="2" id="KW-1185">Reference proteome</keyword>
<name>A0ABS5R117_9LACO</name>
<dbReference type="EMBL" id="JAAMFK010000005">
    <property type="protein sequence ID" value="MBS9338917.1"/>
    <property type="molecule type" value="Genomic_DNA"/>
</dbReference>
<evidence type="ECO:0000313" key="2">
    <source>
        <dbReference type="Proteomes" id="UP001519504"/>
    </source>
</evidence>
<evidence type="ECO:0000313" key="1">
    <source>
        <dbReference type="EMBL" id="MBS9338917.1"/>
    </source>
</evidence>
<organism evidence="1 2">
    <name type="scientific">Fructobacillus broussonetiae</name>
    <dbReference type="NCBI Taxonomy" id="2713173"/>
    <lineage>
        <taxon>Bacteria</taxon>
        <taxon>Bacillati</taxon>
        <taxon>Bacillota</taxon>
        <taxon>Bacilli</taxon>
        <taxon>Lactobacillales</taxon>
        <taxon>Lactobacillaceae</taxon>
        <taxon>Fructobacillus</taxon>
    </lineage>
</organism>
<gene>
    <name evidence="1" type="ORF">G6R29_04665</name>
</gene>
<dbReference type="RefSeq" id="WP_213809201.1">
    <property type="nucleotide sequence ID" value="NZ_JAAMFK010000005.1"/>
</dbReference>
<reference evidence="1 2" key="1">
    <citation type="submission" date="2020-02" db="EMBL/GenBank/DDBJ databases">
        <title>Fructobacillus sp. isolated from paper mulberry of Taiwan.</title>
        <authorList>
            <person name="Lin S.-T."/>
        </authorList>
    </citation>
    <scope>NUCLEOTIDE SEQUENCE [LARGE SCALE GENOMIC DNA]</scope>
    <source>
        <strain evidence="1 2">M2-14</strain>
    </source>
</reference>
<accession>A0ABS5R117</accession>
<dbReference type="Proteomes" id="UP001519504">
    <property type="component" value="Unassembled WGS sequence"/>
</dbReference>
<comment type="caution">
    <text evidence="1">The sequence shown here is derived from an EMBL/GenBank/DDBJ whole genome shotgun (WGS) entry which is preliminary data.</text>
</comment>
<proteinExistence type="predicted"/>